<dbReference type="InterPro" id="IPR023840">
    <property type="entry name" value="T7SS_Rv3446c"/>
</dbReference>
<evidence type="ECO:0000313" key="1">
    <source>
        <dbReference type="EMBL" id="MBB2989934.1"/>
    </source>
</evidence>
<gene>
    <name evidence="1" type="ORF">FHR72_001397</name>
</gene>
<evidence type="ECO:0000313" key="2">
    <source>
        <dbReference type="Proteomes" id="UP000550501"/>
    </source>
</evidence>
<dbReference type="RefSeq" id="WP_183467174.1">
    <property type="nucleotide sequence ID" value="NZ_JACHVU010000002.1"/>
</dbReference>
<dbReference type="NCBIfam" id="TIGR03931">
    <property type="entry name" value="T7SS_Rv3446c"/>
    <property type="match status" value="1"/>
</dbReference>
<sequence>MTAVIVEVGPHTVRGPGAVDREICRAAVEFIDDPLILVDEQPVVADVLWRGVLRAAVGAGAGPLALVLPTWWPSGRVGVVTRAAEQEFPDVVVLRRSLLVPGSGTAVLELSADHVVVTAAGSDPAVLSRDGPGVLARLQNASAVLVDVPAGVAPPPHDIVARLRQLGIPFTYSSSRELREAVAALVEDISPGDAGARWPRPGRRGVAVLGGVAVTAAAVGGGWAAHPVPSQNGEAVTRELVEGRVALQVPADWAVERVTGGTGSERVRVSAAGGLPALNITQSVGAAEMTLGTIAETLRRSLQFERPGIFTDLNATADVGGRPAVTYVERRTDSETHWAVLVDGPVRIAIGCQYPPHRRDTATVVCADAVRSARVMQ</sequence>
<dbReference type="EMBL" id="JACHVU010000002">
    <property type="protein sequence ID" value="MBB2989934.1"/>
    <property type="molecule type" value="Genomic_DNA"/>
</dbReference>
<organism evidence="1 2">
    <name type="scientific">Mycolicibacterium iranicum</name>
    <name type="common">Mycobacterium iranicum</name>
    <dbReference type="NCBI Taxonomy" id="912594"/>
    <lineage>
        <taxon>Bacteria</taxon>
        <taxon>Bacillati</taxon>
        <taxon>Actinomycetota</taxon>
        <taxon>Actinomycetes</taxon>
        <taxon>Mycobacteriales</taxon>
        <taxon>Mycobacteriaceae</taxon>
        <taxon>Mycolicibacterium</taxon>
    </lineage>
</organism>
<accession>A0A839Q4X7</accession>
<protein>
    <submittedName>
        <fullName evidence="1">Type VII secretion-associated protein (TIGR03931 family)</fullName>
    </submittedName>
</protein>
<dbReference type="Proteomes" id="UP000550501">
    <property type="component" value="Unassembled WGS sequence"/>
</dbReference>
<dbReference type="AlphaFoldDB" id="A0A839Q4X7"/>
<keyword evidence="2" id="KW-1185">Reference proteome</keyword>
<comment type="caution">
    <text evidence="1">The sequence shown here is derived from an EMBL/GenBank/DDBJ whole genome shotgun (WGS) entry which is preliminary data.</text>
</comment>
<proteinExistence type="predicted"/>
<reference evidence="1 2" key="1">
    <citation type="submission" date="2020-08" db="EMBL/GenBank/DDBJ databases">
        <title>The Agave Microbiome: Exploring the role of microbial communities in plant adaptations to desert environments.</title>
        <authorList>
            <person name="Partida-Martinez L.P."/>
        </authorList>
    </citation>
    <scope>NUCLEOTIDE SEQUENCE [LARGE SCALE GENOMIC DNA]</scope>
    <source>
        <strain evidence="1 2">AT2.18</strain>
    </source>
</reference>
<name>A0A839Q4X7_MYCIR</name>